<comment type="similarity">
    <text evidence="1">Belongs to the gamma-glutamylcyclotransferase family.</text>
</comment>
<accession>A0A254U5Z5</accession>
<evidence type="ECO:0000256" key="3">
    <source>
        <dbReference type="ARBA" id="ARBA00030602"/>
    </source>
</evidence>
<feature type="domain" description="Gamma-glutamylcyclotransferase AIG2-like" evidence="5">
    <location>
        <begin position="41"/>
        <end position="156"/>
    </location>
</feature>
<evidence type="ECO:0000256" key="1">
    <source>
        <dbReference type="ARBA" id="ARBA00008861"/>
    </source>
</evidence>
<name>A0A254U5Z5_ASPNG</name>
<evidence type="ECO:0000256" key="2">
    <source>
        <dbReference type="ARBA" id="ARBA00022679"/>
    </source>
</evidence>
<feature type="region of interest" description="Disordered" evidence="4">
    <location>
        <begin position="1"/>
        <end position="31"/>
    </location>
</feature>
<protein>
    <recommendedName>
        <fullName evidence="3">Putative gamma-glutamylcyclotransferase</fullName>
    </recommendedName>
</protein>
<dbReference type="InterPro" id="IPR036568">
    <property type="entry name" value="GGCT-like_sf"/>
</dbReference>
<gene>
    <name evidence="6" type="ORF">CAN33_0010615</name>
</gene>
<dbReference type="EMBL" id="NKJJ02000011">
    <property type="protein sequence ID" value="TPR05669.1"/>
    <property type="molecule type" value="Genomic_DNA"/>
</dbReference>
<keyword evidence="6" id="KW-0378">Hydrolase</keyword>
<keyword evidence="2" id="KW-0808">Transferase</keyword>
<dbReference type="CDD" id="cd06661">
    <property type="entry name" value="GGCT_like"/>
    <property type="match status" value="1"/>
</dbReference>
<sequence>MSSMAGNTQQPTPFSPEASQTSDRSVANTHHDPQLFQPHHCFFYGSLSDPSFLAKVLKCQDKPALRPATIMEHDMRMWGDFPALLDGRPEKPIHGVSYKVRSQAEENRLAEYETDMYRKKGCLIEFRDGSKVPGVTFVWNADPGLLKDEGFDMEDWLLEQKESRGEGEIGT</sequence>
<evidence type="ECO:0000313" key="6">
    <source>
        <dbReference type="EMBL" id="TPR05669.1"/>
    </source>
</evidence>
<dbReference type="InterPro" id="IPR013024">
    <property type="entry name" value="GGCT-like"/>
</dbReference>
<dbReference type="VEuPathDB" id="FungiDB:M747DRAFT_337834"/>
<evidence type="ECO:0000313" key="7">
    <source>
        <dbReference type="Proteomes" id="UP000197666"/>
    </source>
</evidence>
<comment type="caution">
    <text evidence="6">The sequence shown here is derived from an EMBL/GenBank/DDBJ whole genome shotgun (WGS) entry which is preliminary data.</text>
</comment>
<organism evidence="6 7">
    <name type="scientific">Aspergillus niger</name>
    <dbReference type="NCBI Taxonomy" id="5061"/>
    <lineage>
        <taxon>Eukaryota</taxon>
        <taxon>Fungi</taxon>
        <taxon>Dikarya</taxon>
        <taxon>Ascomycota</taxon>
        <taxon>Pezizomycotina</taxon>
        <taxon>Eurotiomycetes</taxon>
        <taxon>Eurotiomycetidae</taxon>
        <taxon>Eurotiales</taxon>
        <taxon>Aspergillaceae</taxon>
        <taxon>Aspergillus</taxon>
        <taxon>Aspergillus subgen. Circumdati</taxon>
    </lineage>
</organism>
<dbReference type="eggNOG" id="ENOG502S2U6">
    <property type="taxonomic scope" value="Eukaryota"/>
</dbReference>
<dbReference type="InterPro" id="IPR009288">
    <property type="entry name" value="AIG2-like_dom"/>
</dbReference>
<dbReference type="Pfam" id="PF06094">
    <property type="entry name" value="GGACT"/>
    <property type="match status" value="1"/>
</dbReference>
<reference evidence="7" key="1">
    <citation type="submission" date="2018-10" db="EMBL/GenBank/DDBJ databases">
        <title>FDA dAtabase for Regulatory Grade micrObial Sequences (FDA-ARGOS): Supporting development and validation of Infectious Disease Dx tests.</title>
        <authorList>
            <person name="Kerrigan L."/>
            <person name="Tallon L."/>
            <person name="Sadzewicz L."/>
            <person name="Sengamalay N."/>
            <person name="Ott S."/>
            <person name="Godinez A."/>
            <person name="Nagaraj S."/>
            <person name="Vavikolanu K."/>
            <person name="Nadendla S."/>
            <person name="George J."/>
            <person name="Sichtig H."/>
        </authorList>
    </citation>
    <scope>NUCLEOTIDE SEQUENCE [LARGE SCALE GENOMIC DNA]</scope>
    <source>
        <strain evidence="7">FDAARGOS_311</strain>
    </source>
</reference>
<feature type="compositionally biased region" description="Polar residues" evidence="4">
    <location>
        <begin position="1"/>
        <end position="28"/>
    </location>
</feature>
<dbReference type="PANTHER" id="PTHR31544">
    <property type="entry name" value="AIG2-LIKE PROTEIN D"/>
    <property type="match status" value="1"/>
</dbReference>
<dbReference type="Proteomes" id="UP000197666">
    <property type="component" value="Unassembled WGS sequence"/>
</dbReference>
<dbReference type="AlphaFoldDB" id="A0A254U5Z5"/>
<dbReference type="VEuPathDB" id="FungiDB:An13g01780"/>
<proteinExistence type="inferred from homology"/>
<evidence type="ECO:0000259" key="5">
    <source>
        <dbReference type="Pfam" id="PF06094"/>
    </source>
</evidence>
<dbReference type="Gene3D" id="3.10.490.10">
    <property type="entry name" value="Gamma-glutamyl cyclotransferase-like"/>
    <property type="match status" value="1"/>
</dbReference>
<dbReference type="VEuPathDB" id="FungiDB:ATCC64974_24960"/>
<dbReference type="GO" id="GO:0016787">
    <property type="term" value="F:hydrolase activity"/>
    <property type="evidence" value="ECO:0007669"/>
    <property type="project" value="UniProtKB-KW"/>
</dbReference>
<dbReference type="OrthoDB" id="3262926at2759"/>
<dbReference type="SUPFAM" id="SSF110857">
    <property type="entry name" value="Gamma-glutamyl cyclotransferase-like"/>
    <property type="match status" value="1"/>
</dbReference>
<dbReference type="PANTHER" id="PTHR31544:SF4">
    <property type="entry name" value="GAMMA-GLUTAMYLCYCLOTRANSFERASE-RELATED"/>
    <property type="match status" value="1"/>
</dbReference>
<evidence type="ECO:0000256" key="4">
    <source>
        <dbReference type="SAM" id="MobiDB-lite"/>
    </source>
</evidence>
<dbReference type="VEuPathDB" id="FungiDB:ASPNIDRAFT2_1181576"/>
<dbReference type="InterPro" id="IPR045038">
    <property type="entry name" value="AIG2-like"/>
</dbReference>
<dbReference type="GO" id="GO:0016740">
    <property type="term" value="F:transferase activity"/>
    <property type="evidence" value="ECO:0007669"/>
    <property type="project" value="UniProtKB-KW"/>
</dbReference>